<accession>A0A0C3DL10</accession>
<keyword evidence="3" id="KW-1185">Reference proteome</keyword>
<dbReference type="InParanoid" id="A0A0C3DL10"/>
<proteinExistence type="predicted"/>
<sequence length="114" mass="12721">MEDNDPEGDERVVAGDGNMIDPKDDAGEEDVDEDSNEIVPIHHQVFHRYQPLKAGHIETYQEIVKDDTVLVHQQHFPVSLAEIAVQMETCVSGEPSLLEHCKVTSRGLQVSSMI</sequence>
<reference evidence="3" key="2">
    <citation type="submission" date="2015-01" db="EMBL/GenBank/DDBJ databases">
        <title>Evolutionary Origins and Diversification of the Mycorrhizal Mutualists.</title>
        <authorList>
            <consortium name="DOE Joint Genome Institute"/>
            <consortium name="Mycorrhizal Genomics Consortium"/>
            <person name="Kohler A."/>
            <person name="Kuo A."/>
            <person name="Nagy L.G."/>
            <person name="Floudas D."/>
            <person name="Copeland A."/>
            <person name="Barry K.W."/>
            <person name="Cichocki N."/>
            <person name="Veneault-Fourrey C."/>
            <person name="LaButti K."/>
            <person name="Lindquist E.A."/>
            <person name="Lipzen A."/>
            <person name="Lundell T."/>
            <person name="Morin E."/>
            <person name="Murat C."/>
            <person name="Riley R."/>
            <person name="Ohm R."/>
            <person name="Sun H."/>
            <person name="Tunlid A."/>
            <person name="Henrissat B."/>
            <person name="Grigoriev I.V."/>
            <person name="Hibbett D.S."/>
            <person name="Martin F."/>
        </authorList>
    </citation>
    <scope>NUCLEOTIDE SEQUENCE [LARGE SCALE GENOMIC DNA]</scope>
    <source>
        <strain evidence="3">Foug A</strain>
    </source>
</reference>
<protein>
    <submittedName>
        <fullName evidence="2">Uncharacterized protein</fullName>
    </submittedName>
</protein>
<name>A0A0C3DL10_9AGAM</name>
<dbReference type="HOGENOM" id="CLU_2122541_0_0_1"/>
<dbReference type="EMBL" id="KN822052">
    <property type="protein sequence ID" value="KIM61380.1"/>
    <property type="molecule type" value="Genomic_DNA"/>
</dbReference>
<organism evidence="2 3">
    <name type="scientific">Scleroderma citrinum Foug A</name>
    <dbReference type="NCBI Taxonomy" id="1036808"/>
    <lineage>
        <taxon>Eukaryota</taxon>
        <taxon>Fungi</taxon>
        <taxon>Dikarya</taxon>
        <taxon>Basidiomycota</taxon>
        <taxon>Agaricomycotina</taxon>
        <taxon>Agaricomycetes</taxon>
        <taxon>Agaricomycetidae</taxon>
        <taxon>Boletales</taxon>
        <taxon>Sclerodermatineae</taxon>
        <taxon>Sclerodermataceae</taxon>
        <taxon>Scleroderma</taxon>
    </lineage>
</organism>
<feature type="region of interest" description="Disordered" evidence="1">
    <location>
        <begin position="1"/>
        <end position="34"/>
    </location>
</feature>
<dbReference type="Proteomes" id="UP000053989">
    <property type="component" value="Unassembled WGS sequence"/>
</dbReference>
<dbReference type="AlphaFoldDB" id="A0A0C3DL10"/>
<evidence type="ECO:0000313" key="2">
    <source>
        <dbReference type="EMBL" id="KIM61380.1"/>
    </source>
</evidence>
<evidence type="ECO:0000256" key="1">
    <source>
        <dbReference type="SAM" id="MobiDB-lite"/>
    </source>
</evidence>
<reference evidence="2 3" key="1">
    <citation type="submission" date="2014-04" db="EMBL/GenBank/DDBJ databases">
        <authorList>
            <consortium name="DOE Joint Genome Institute"/>
            <person name="Kuo A."/>
            <person name="Kohler A."/>
            <person name="Nagy L.G."/>
            <person name="Floudas D."/>
            <person name="Copeland A."/>
            <person name="Barry K.W."/>
            <person name="Cichocki N."/>
            <person name="Veneault-Fourrey C."/>
            <person name="LaButti K."/>
            <person name="Lindquist E.A."/>
            <person name="Lipzen A."/>
            <person name="Lundell T."/>
            <person name="Morin E."/>
            <person name="Murat C."/>
            <person name="Sun H."/>
            <person name="Tunlid A."/>
            <person name="Henrissat B."/>
            <person name="Grigoriev I.V."/>
            <person name="Hibbett D.S."/>
            <person name="Martin F."/>
            <person name="Nordberg H.P."/>
            <person name="Cantor M.N."/>
            <person name="Hua S.X."/>
        </authorList>
    </citation>
    <scope>NUCLEOTIDE SEQUENCE [LARGE SCALE GENOMIC DNA]</scope>
    <source>
        <strain evidence="2 3">Foug A</strain>
    </source>
</reference>
<gene>
    <name evidence="2" type="ORF">SCLCIDRAFT_25865</name>
</gene>
<evidence type="ECO:0000313" key="3">
    <source>
        <dbReference type="Proteomes" id="UP000053989"/>
    </source>
</evidence>